<dbReference type="EMBL" id="QHBU01000205">
    <property type="protein sequence ID" value="PZR79456.1"/>
    <property type="molecule type" value="Genomic_DNA"/>
</dbReference>
<dbReference type="Proteomes" id="UP000248724">
    <property type="component" value="Unassembled WGS sequence"/>
</dbReference>
<proteinExistence type="predicted"/>
<dbReference type="PANTHER" id="PTHR20883">
    <property type="entry name" value="PHYTANOYL-COA DIOXYGENASE DOMAIN CONTAINING 1"/>
    <property type="match status" value="1"/>
</dbReference>
<dbReference type="GO" id="GO:0005506">
    <property type="term" value="F:iron ion binding"/>
    <property type="evidence" value="ECO:0007669"/>
    <property type="project" value="UniProtKB-ARBA"/>
</dbReference>
<gene>
    <name evidence="1" type="ORF">DLM65_10695</name>
</gene>
<reference evidence="1 2" key="1">
    <citation type="journal article" date="2017" name="Nature">
        <title>Atmospheric trace gases support primary production in Antarctic desert surface soil.</title>
        <authorList>
            <person name="Ji M."/>
            <person name="Greening C."/>
            <person name="Vanwonterghem I."/>
            <person name="Carere C.R."/>
            <person name="Bay S.K."/>
            <person name="Steen J.A."/>
            <person name="Montgomery K."/>
            <person name="Lines T."/>
            <person name="Beardall J."/>
            <person name="van Dorst J."/>
            <person name="Snape I."/>
            <person name="Stott M.B."/>
            <person name="Hugenholtz P."/>
            <person name="Ferrari B.C."/>
        </authorList>
    </citation>
    <scope>NUCLEOTIDE SEQUENCE [LARGE SCALE GENOMIC DNA]</scope>
    <source>
        <strain evidence="1">RRmetagenome_bin12</strain>
    </source>
</reference>
<evidence type="ECO:0000313" key="1">
    <source>
        <dbReference type="EMBL" id="PZR79456.1"/>
    </source>
</evidence>
<name>A0A2W5Z9D8_9BACT</name>
<evidence type="ECO:0000313" key="2">
    <source>
        <dbReference type="Proteomes" id="UP000248724"/>
    </source>
</evidence>
<comment type="caution">
    <text evidence="1">The sequence shown here is derived from an EMBL/GenBank/DDBJ whole genome shotgun (WGS) entry which is preliminary data.</text>
</comment>
<dbReference type="Gene3D" id="2.60.120.620">
    <property type="entry name" value="q2cbj1_9rhob like domain"/>
    <property type="match status" value="1"/>
</dbReference>
<dbReference type="AlphaFoldDB" id="A0A2W5Z9D8"/>
<dbReference type="Pfam" id="PF05721">
    <property type="entry name" value="PhyH"/>
    <property type="match status" value="1"/>
</dbReference>
<dbReference type="PANTHER" id="PTHR20883:SF48">
    <property type="entry name" value="ECTOINE DIOXYGENASE"/>
    <property type="match status" value="1"/>
</dbReference>
<protein>
    <recommendedName>
        <fullName evidence="3">Phytanoyl-CoA dioxygenase</fullName>
    </recommendedName>
</protein>
<dbReference type="InterPro" id="IPR008775">
    <property type="entry name" value="Phytyl_CoA_dOase-like"/>
</dbReference>
<accession>A0A2W5Z9D8</accession>
<sequence>MAAGMTSIRTVGYAVIPGGLDAAALATLRTAVDNAVETGAEGVDVRAGTVWIRDAGVIGEPAQTLAASTAVLEAVSELLGPDPLVVGTLMRNPVGPTAQQGLHVDWAGPIAPGHDQQVQAMFFLDDVSAGNGPPRLVPGSHRSGSIPPKNLSDPHARHREEVCITGPAGDVLVFSSHLWHSGTANTSGRPRRVITVTYRRAH</sequence>
<organism evidence="1 2">
    <name type="scientific">Candidatus Aeolococcus gillhamiae</name>
    <dbReference type="NCBI Taxonomy" id="3127015"/>
    <lineage>
        <taxon>Bacteria</taxon>
        <taxon>Bacillati</taxon>
        <taxon>Candidatus Dormiibacterota</taxon>
        <taxon>Candidatus Dormibacteria</taxon>
        <taxon>Candidatus Aeolococcales</taxon>
        <taxon>Candidatus Aeolococcaceae</taxon>
        <taxon>Candidatus Aeolococcus</taxon>
    </lineage>
</organism>
<evidence type="ECO:0008006" key="3">
    <source>
        <dbReference type="Google" id="ProtNLM"/>
    </source>
</evidence>
<dbReference type="GO" id="GO:0016706">
    <property type="term" value="F:2-oxoglutarate-dependent dioxygenase activity"/>
    <property type="evidence" value="ECO:0007669"/>
    <property type="project" value="UniProtKB-ARBA"/>
</dbReference>
<dbReference type="SUPFAM" id="SSF51197">
    <property type="entry name" value="Clavaminate synthase-like"/>
    <property type="match status" value="1"/>
</dbReference>